<accession>A0ACC2AWD4</accession>
<reference evidence="2" key="1">
    <citation type="journal article" date="2024" name="Proc. Natl. Acad. Sci. U.S.A.">
        <title>Extraordinary preservation of gene collinearity over three hundred million years revealed in homosporous lycophytes.</title>
        <authorList>
            <person name="Li C."/>
            <person name="Wickell D."/>
            <person name="Kuo L.Y."/>
            <person name="Chen X."/>
            <person name="Nie B."/>
            <person name="Liao X."/>
            <person name="Peng D."/>
            <person name="Ji J."/>
            <person name="Jenkins J."/>
            <person name="Williams M."/>
            <person name="Shu S."/>
            <person name="Plott C."/>
            <person name="Barry K."/>
            <person name="Rajasekar S."/>
            <person name="Grimwood J."/>
            <person name="Han X."/>
            <person name="Sun S."/>
            <person name="Hou Z."/>
            <person name="He W."/>
            <person name="Dai G."/>
            <person name="Sun C."/>
            <person name="Schmutz J."/>
            <person name="Leebens-Mack J.H."/>
            <person name="Li F.W."/>
            <person name="Wang L."/>
        </authorList>
    </citation>
    <scope>NUCLEOTIDE SEQUENCE [LARGE SCALE GENOMIC DNA]</scope>
    <source>
        <strain evidence="2">cv. PW_Plant_1</strain>
    </source>
</reference>
<organism evidence="1 2">
    <name type="scientific">Diphasiastrum complanatum</name>
    <name type="common">Issler's clubmoss</name>
    <name type="synonym">Lycopodium complanatum</name>
    <dbReference type="NCBI Taxonomy" id="34168"/>
    <lineage>
        <taxon>Eukaryota</taxon>
        <taxon>Viridiplantae</taxon>
        <taxon>Streptophyta</taxon>
        <taxon>Embryophyta</taxon>
        <taxon>Tracheophyta</taxon>
        <taxon>Lycopodiopsida</taxon>
        <taxon>Lycopodiales</taxon>
        <taxon>Lycopodiaceae</taxon>
        <taxon>Lycopodioideae</taxon>
        <taxon>Diphasiastrum</taxon>
    </lineage>
</organism>
<protein>
    <submittedName>
        <fullName evidence="1">Uncharacterized protein</fullName>
    </submittedName>
</protein>
<name>A0ACC2AWD4_DIPCM</name>
<sequence length="715" mass="78528">MEVSESCNDPLGSAFRSQGAHDLSMEKDVSGLLDGNRRKFVSDTGSYTVETHDHILSDDGADGVFRNEEIPRWQDQITVRAMVVGGLLGGLFCIITHKLAFTVGILPSVNIAAGLLGFFFVKTWIVLLSKCGFTSKPFTRQENTVIQTCVIAACELAFSGGFSTYLLAMDQQSYENLGKEMGNRPEDVYQPTLRRIIPYLMVVGFIGIVTLIPLSKVMIVDYNLTYPSGTATAVLINSFHTPHGATQAKKQVNLLGKYFSISFLWSFFKWFYSGIGDSCGFDNFPTFGLRAFANKFYFDFSLTYVGVGLICPHIVTWSMLFGGIISWGMLWPLIDRQAGNWFPKDLPEYDFGGLNGYRIFVAVALILGDGLYNVGKIMSITLKSLYSHHKYPNMLKRTTGHVESKKSAHEAKTIQLFIQDQIPTWIAASLYVCLAAIAIGVIPQIYPPVKWYYVLISYCVAPILAFCNAYGTGLTDWSLVTTYGKIGLFVFASWAGPQGGVIAGLGVAGVMMTIVAAAADLMQDFRTGFLTLSSPRSMFVSQLIGTLMGCILAPLTFWLFWTAFDIGSPYGEYKAPNTTIFRAMAVIGTEGLVALPKHCLQLCYGFFGGAIMLNLAKDVLPNPYGRFIPIPIAMAIPFYLGVYFAIDMAVGSLILFVWQKLNEKEADIFSPAMASGLICGDGMWTIPSAVLAISKVNPPICMRFMPSFFTKVGAS</sequence>
<proteinExistence type="predicted"/>
<gene>
    <name evidence="1" type="ORF">O6H91_19G058600</name>
</gene>
<evidence type="ECO:0000313" key="1">
    <source>
        <dbReference type="EMBL" id="KAJ7521537.1"/>
    </source>
</evidence>
<dbReference type="EMBL" id="CM055110">
    <property type="protein sequence ID" value="KAJ7521537.1"/>
    <property type="molecule type" value="Genomic_DNA"/>
</dbReference>
<evidence type="ECO:0000313" key="2">
    <source>
        <dbReference type="Proteomes" id="UP001162992"/>
    </source>
</evidence>
<comment type="caution">
    <text evidence="1">The sequence shown here is derived from an EMBL/GenBank/DDBJ whole genome shotgun (WGS) entry which is preliminary data.</text>
</comment>
<keyword evidence="2" id="KW-1185">Reference proteome</keyword>
<dbReference type="Proteomes" id="UP001162992">
    <property type="component" value="Chromosome 19"/>
</dbReference>